<organism evidence="7 8">
    <name type="scientific">Cordyceps militaris (strain CM01)</name>
    <name type="common">Caterpillar fungus</name>
    <dbReference type="NCBI Taxonomy" id="983644"/>
    <lineage>
        <taxon>Eukaryota</taxon>
        <taxon>Fungi</taxon>
        <taxon>Dikarya</taxon>
        <taxon>Ascomycota</taxon>
        <taxon>Pezizomycotina</taxon>
        <taxon>Sordariomycetes</taxon>
        <taxon>Hypocreomycetidae</taxon>
        <taxon>Hypocreales</taxon>
        <taxon>Cordycipitaceae</taxon>
        <taxon>Cordyceps</taxon>
    </lineage>
</organism>
<dbReference type="AlphaFoldDB" id="G3JPC8"/>
<accession>G3JPC8</accession>
<dbReference type="Proteomes" id="UP000001610">
    <property type="component" value="Unassembled WGS sequence"/>
</dbReference>
<sequence length="266" mass="28932">MAVDATVSEAGYAEEKGIRREPVYHTRPLPSSAAAFPIGAFATTLTTLSLSLMEWRGVTITNVYVANFFFVAALGLLISAQWELSAGNGFAYTVYSAFGLFYAGYGAVLTPSFGIRAAYGDDVAQYNNALGFFVLLWTIFVFTFLVASITTNLVSILIYLFVDVGFLFIAASYFAKADGHTNAARGLQIAGGASCFIAGLLGWYLTFHLLLKDELLELPLGNTGKYFANKKAFIQGWQFAQSLRTLVPTMASITANHHRKARHVPI</sequence>
<dbReference type="GO" id="GO:0015123">
    <property type="term" value="F:acetate transmembrane transporter activity"/>
    <property type="evidence" value="ECO:0007669"/>
    <property type="project" value="TreeGrafter"/>
</dbReference>
<feature type="transmembrane region" description="Helical" evidence="6">
    <location>
        <begin position="130"/>
        <end position="150"/>
    </location>
</feature>
<evidence type="ECO:0000256" key="5">
    <source>
        <dbReference type="ARBA" id="ARBA00023136"/>
    </source>
</evidence>
<proteinExistence type="inferred from homology"/>
<dbReference type="GO" id="GO:0005886">
    <property type="term" value="C:plasma membrane"/>
    <property type="evidence" value="ECO:0007669"/>
    <property type="project" value="TreeGrafter"/>
</dbReference>
<evidence type="ECO:0000256" key="2">
    <source>
        <dbReference type="ARBA" id="ARBA00005587"/>
    </source>
</evidence>
<dbReference type="OrthoDB" id="3648309at2759"/>
<feature type="transmembrane region" description="Helical" evidence="6">
    <location>
        <begin position="64"/>
        <end position="82"/>
    </location>
</feature>
<protein>
    <submittedName>
        <fullName evidence="7">Acetate transporter, putative</fullName>
    </submittedName>
</protein>
<keyword evidence="3 6" id="KW-0812">Transmembrane</keyword>
<feature type="transmembrane region" description="Helical" evidence="6">
    <location>
        <begin position="34"/>
        <end position="52"/>
    </location>
</feature>
<reference evidence="7 8" key="1">
    <citation type="journal article" date="2011" name="Genome Biol.">
        <title>Genome sequence of the insect pathogenic fungus Cordyceps militaris, a valued traditional Chinese medicine.</title>
        <authorList>
            <person name="Zheng P."/>
            <person name="Xia Y."/>
            <person name="Xiao G."/>
            <person name="Xiong C."/>
            <person name="Hu X."/>
            <person name="Zhang S."/>
            <person name="Zheng H."/>
            <person name="Huang Y."/>
            <person name="Zhou Y."/>
            <person name="Wang S."/>
            <person name="Zhao G.P."/>
            <person name="Liu X."/>
            <person name="St Leger R.J."/>
            <person name="Wang C."/>
        </authorList>
    </citation>
    <scope>NUCLEOTIDE SEQUENCE [LARGE SCALE GENOMIC DNA]</scope>
    <source>
        <strain evidence="7 8">CM01</strain>
    </source>
</reference>
<dbReference type="HOGENOM" id="CLU_051062_2_1_1"/>
<dbReference type="GeneID" id="18170000"/>
<dbReference type="InParanoid" id="G3JPC8"/>
<feature type="transmembrane region" description="Helical" evidence="6">
    <location>
        <begin position="187"/>
        <end position="211"/>
    </location>
</feature>
<evidence type="ECO:0000256" key="1">
    <source>
        <dbReference type="ARBA" id="ARBA00004141"/>
    </source>
</evidence>
<dbReference type="InterPro" id="IPR000791">
    <property type="entry name" value="Gpr1/Fun34/SatP-like"/>
</dbReference>
<dbReference type="Pfam" id="PF01184">
    <property type="entry name" value="Gpr1_Fun34_YaaH"/>
    <property type="match status" value="1"/>
</dbReference>
<evidence type="ECO:0000256" key="4">
    <source>
        <dbReference type="ARBA" id="ARBA00022989"/>
    </source>
</evidence>
<feature type="transmembrane region" description="Helical" evidence="6">
    <location>
        <begin position="94"/>
        <end position="118"/>
    </location>
</feature>
<comment type="similarity">
    <text evidence="2">Belongs to the acetate uptake transporter (AceTr) (TC 2.A.96) family.</text>
</comment>
<keyword evidence="8" id="KW-1185">Reference proteome</keyword>
<dbReference type="VEuPathDB" id="FungiDB:CCM_07990"/>
<dbReference type="PANTHER" id="PTHR31123">
    <property type="entry name" value="ACCUMULATION OF DYADS PROTEIN 2-RELATED"/>
    <property type="match status" value="1"/>
</dbReference>
<dbReference type="EMBL" id="JH126404">
    <property type="protein sequence ID" value="EGX89738.1"/>
    <property type="molecule type" value="Genomic_DNA"/>
</dbReference>
<dbReference type="InterPro" id="IPR051633">
    <property type="entry name" value="AceTr"/>
</dbReference>
<evidence type="ECO:0000256" key="6">
    <source>
        <dbReference type="SAM" id="Phobius"/>
    </source>
</evidence>
<feature type="transmembrane region" description="Helical" evidence="6">
    <location>
        <begin position="156"/>
        <end position="175"/>
    </location>
</feature>
<dbReference type="OMA" id="VANLMCQ"/>
<dbReference type="eggNOG" id="ENOG502SI7M">
    <property type="taxonomic scope" value="Eukaryota"/>
</dbReference>
<gene>
    <name evidence="7" type="ORF">CCM_07990</name>
</gene>
<comment type="subcellular location">
    <subcellularLocation>
        <location evidence="1">Membrane</location>
        <topology evidence="1">Multi-pass membrane protein</topology>
    </subcellularLocation>
</comment>
<dbReference type="KEGG" id="cmt:CCM_07990"/>
<evidence type="ECO:0000256" key="3">
    <source>
        <dbReference type="ARBA" id="ARBA00022692"/>
    </source>
</evidence>
<evidence type="ECO:0000313" key="8">
    <source>
        <dbReference type="Proteomes" id="UP000001610"/>
    </source>
</evidence>
<name>G3JPC8_CORMM</name>
<dbReference type="RefSeq" id="XP_006673193.1">
    <property type="nucleotide sequence ID" value="XM_006673130.1"/>
</dbReference>
<keyword evidence="5 6" id="KW-0472">Membrane</keyword>
<evidence type="ECO:0000313" key="7">
    <source>
        <dbReference type="EMBL" id="EGX89738.1"/>
    </source>
</evidence>
<dbReference type="PANTHER" id="PTHR31123:SF7">
    <property type="entry name" value="MARVEL DOMAIN-CONTAINING PROTEIN"/>
    <property type="match status" value="1"/>
</dbReference>
<keyword evidence="4 6" id="KW-1133">Transmembrane helix</keyword>